<dbReference type="Gene3D" id="2.70.98.60">
    <property type="entry name" value="alpha-galactosidase from lactobacil brevis"/>
    <property type="match status" value="1"/>
</dbReference>
<evidence type="ECO:0000256" key="1">
    <source>
        <dbReference type="ARBA" id="ARBA00001255"/>
    </source>
</evidence>
<reference evidence="7" key="1">
    <citation type="submission" date="2022-08" db="EMBL/GenBank/DDBJ databases">
        <authorList>
            <person name="Deng Y."/>
            <person name="Han X.-F."/>
            <person name="Zhang Y.-Q."/>
        </authorList>
    </citation>
    <scope>NUCLEOTIDE SEQUENCE</scope>
    <source>
        <strain evidence="7">CPCC 205716</strain>
    </source>
</reference>
<dbReference type="InterPro" id="IPR050985">
    <property type="entry name" value="Alpha-glycosidase_related"/>
</dbReference>
<evidence type="ECO:0000256" key="4">
    <source>
        <dbReference type="ARBA" id="ARBA00023295"/>
    </source>
</evidence>
<evidence type="ECO:0000259" key="5">
    <source>
        <dbReference type="Pfam" id="PF16874"/>
    </source>
</evidence>
<feature type="domain" description="Glycosyl hydrolase family 36 C-terminal" evidence="5">
    <location>
        <begin position="635"/>
        <end position="726"/>
    </location>
</feature>
<dbReference type="InterPro" id="IPR031704">
    <property type="entry name" value="Glyco_hydro_36_N"/>
</dbReference>
<dbReference type="Proteomes" id="UP001165580">
    <property type="component" value="Unassembled WGS sequence"/>
</dbReference>
<keyword evidence="3" id="KW-0378">Hydrolase</keyword>
<dbReference type="InterPro" id="IPR031705">
    <property type="entry name" value="Glyco_hydro_36_C"/>
</dbReference>
<comment type="catalytic activity">
    <reaction evidence="1">
        <text>Hydrolysis of terminal, non-reducing alpha-D-galactose residues in alpha-D-galactosides, including galactose oligosaccharides, galactomannans and galactolipids.</text>
        <dbReference type="EC" id="3.2.1.22"/>
    </reaction>
</comment>
<dbReference type="EMBL" id="JANTEZ010000002">
    <property type="protein sequence ID" value="MCS5714093.1"/>
    <property type="molecule type" value="Genomic_DNA"/>
</dbReference>
<evidence type="ECO:0000313" key="7">
    <source>
        <dbReference type="EMBL" id="MCS5714093.1"/>
    </source>
</evidence>
<dbReference type="InterPro" id="IPR038417">
    <property type="entry name" value="Alpga-gal_N_sf"/>
</dbReference>
<proteinExistence type="predicted"/>
<comment type="caution">
    <text evidence="7">The sequence shown here is derived from an EMBL/GenBank/DDBJ whole genome shotgun (WGS) entry which is preliminary data.</text>
</comment>
<gene>
    <name evidence="7" type="ORF">NVV95_05950</name>
</gene>
<evidence type="ECO:0000259" key="6">
    <source>
        <dbReference type="Pfam" id="PF16875"/>
    </source>
</evidence>
<dbReference type="InterPro" id="IPR013785">
    <property type="entry name" value="Aldolase_TIM"/>
</dbReference>
<dbReference type="PANTHER" id="PTHR43053">
    <property type="entry name" value="GLYCOSIDASE FAMILY 31"/>
    <property type="match status" value="1"/>
</dbReference>
<dbReference type="PRINTS" id="PR00743">
    <property type="entry name" value="GLHYDRLASE36"/>
</dbReference>
<protein>
    <recommendedName>
        <fullName evidence="2">alpha-galactosidase</fullName>
        <ecNumber evidence="2">3.2.1.22</ecNumber>
    </recommendedName>
</protein>
<dbReference type="InterPro" id="IPR017853">
    <property type="entry name" value="GH"/>
</dbReference>
<dbReference type="PANTHER" id="PTHR43053:SF3">
    <property type="entry name" value="ALPHA-GALACTOSIDASE C-RELATED"/>
    <property type="match status" value="1"/>
</dbReference>
<evidence type="ECO:0000313" key="8">
    <source>
        <dbReference type="Proteomes" id="UP001165580"/>
    </source>
</evidence>
<sequence>MSSAPHRIPHLRAAGVSLVVDATGDAPSVLHWGRDLGPLSDDELEALRLTAGTARLHNAPDVARRFPLLPGERHDWSGVPGLSGHRAGGATTPRPVLRHVDVVPAGAPGGSDGGGSIEFDFDDPVSGLAIRQRVALEPSGLVRLSSTITSTAAEGEAPYDLAGLVEQLPLPTRATEILDFTGKWSREREPQRTPVRDGLHAREVRRGKPGVDSPYLMAVGTAGFGARHGEVWAMHVAWSGDQRWFVERLPEGAGAASAVLGGGELVRPGELRLAAGETYSTPDVLFAWSGDGLDGVADRFHERVRADRRRPGAQPLVLNTWEAVYFDHQLPRLIDLVDRAASIGVERIVLDDGWFRGRRDDRAGLGDWQIDEGVWPEGLDPFVDRVRSHGMQFGLWFEPEMINLDSELARAHPDWVLGPEAGLGTSSRHQYVLDIAHPDAFGYLLEAVSDLVERYAIDFLKWDHNRDLMEATRRTAGGAPGVHAQTLALYALLDALRSRFPALEIESCASGGGRADLGVLARTDRVWTSDCNDPIERQRIQRWSELLLPPELLGSHVGAERSHTTHRSTDLSFRLATALFASAGIEWNITRCTDEELAALRRWGGLYKEIRSLVATGRRVHAELPDEETLLHGSVAADGSRALYVWARLGTSAPGQSGRVRMPGLDASARYRVTVRDELGETALHQGEGPEWFDAARAGGIELPGSVLVVAGVPLPTLDPAQAVVFDLVRIDG</sequence>
<dbReference type="Pfam" id="PF16875">
    <property type="entry name" value="Glyco_hydro_36N"/>
    <property type="match status" value="1"/>
</dbReference>
<evidence type="ECO:0000256" key="3">
    <source>
        <dbReference type="ARBA" id="ARBA00022801"/>
    </source>
</evidence>
<dbReference type="SUPFAM" id="SSF51445">
    <property type="entry name" value="(Trans)glycosidases"/>
    <property type="match status" value="1"/>
</dbReference>
<dbReference type="Gene3D" id="3.20.20.70">
    <property type="entry name" value="Aldolase class I"/>
    <property type="match status" value="1"/>
</dbReference>
<keyword evidence="4" id="KW-0326">Glycosidase</keyword>
<dbReference type="Pfam" id="PF16874">
    <property type="entry name" value="Glyco_hydro_36C"/>
    <property type="match status" value="1"/>
</dbReference>
<dbReference type="PROSITE" id="PS00512">
    <property type="entry name" value="ALPHA_GALACTOSIDASE"/>
    <property type="match status" value="1"/>
</dbReference>
<dbReference type="RefSeq" id="WP_259485621.1">
    <property type="nucleotide sequence ID" value="NZ_JANTEZ010000002.1"/>
</dbReference>
<organism evidence="7 8">
    <name type="scientific">Herbiconiux gentiana</name>
    <dbReference type="NCBI Taxonomy" id="2970912"/>
    <lineage>
        <taxon>Bacteria</taxon>
        <taxon>Bacillati</taxon>
        <taxon>Actinomycetota</taxon>
        <taxon>Actinomycetes</taxon>
        <taxon>Micrococcales</taxon>
        <taxon>Microbacteriaceae</taxon>
        <taxon>Herbiconiux</taxon>
    </lineage>
</organism>
<name>A0ABT2GD24_9MICO</name>
<evidence type="ECO:0000256" key="2">
    <source>
        <dbReference type="ARBA" id="ARBA00012755"/>
    </source>
</evidence>
<dbReference type="EC" id="3.2.1.22" evidence="2"/>
<keyword evidence="8" id="KW-1185">Reference proteome</keyword>
<dbReference type="Pfam" id="PF02065">
    <property type="entry name" value="Melibiase"/>
    <property type="match status" value="1"/>
</dbReference>
<dbReference type="InterPro" id="IPR002252">
    <property type="entry name" value="Glyco_hydro_36"/>
</dbReference>
<dbReference type="CDD" id="cd14791">
    <property type="entry name" value="GH36"/>
    <property type="match status" value="1"/>
</dbReference>
<accession>A0ABT2GD24</accession>
<dbReference type="InterPro" id="IPR000111">
    <property type="entry name" value="Glyco_hydro_27/36_CS"/>
</dbReference>
<feature type="domain" description="Glycosyl hydrolase family 36 N-terminal" evidence="6">
    <location>
        <begin position="26"/>
        <end position="273"/>
    </location>
</feature>